<name>A0ABW4ZGN3_9SPHI</name>
<gene>
    <name evidence="1" type="ORF">ACFSJU_02230</name>
</gene>
<evidence type="ECO:0000313" key="1">
    <source>
        <dbReference type="EMBL" id="MFD2161188.1"/>
    </source>
</evidence>
<accession>A0ABW4ZGN3</accession>
<protein>
    <submittedName>
        <fullName evidence="1">Uncharacterized protein</fullName>
    </submittedName>
</protein>
<dbReference type="EMBL" id="JBHUHZ010000001">
    <property type="protein sequence ID" value="MFD2161188.1"/>
    <property type="molecule type" value="Genomic_DNA"/>
</dbReference>
<evidence type="ECO:0000313" key="2">
    <source>
        <dbReference type="Proteomes" id="UP001597387"/>
    </source>
</evidence>
<proteinExistence type="predicted"/>
<reference evidence="2" key="1">
    <citation type="journal article" date="2019" name="Int. J. Syst. Evol. Microbiol.">
        <title>The Global Catalogue of Microorganisms (GCM) 10K type strain sequencing project: providing services to taxonomists for standard genome sequencing and annotation.</title>
        <authorList>
            <consortium name="The Broad Institute Genomics Platform"/>
            <consortium name="The Broad Institute Genome Sequencing Center for Infectious Disease"/>
            <person name="Wu L."/>
            <person name="Ma J."/>
        </authorList>
    </citation>
    <scope>NUCLEOTIDE SEQUENCE [LARGE SCALE GENOMIC DNA]</scope>
    <source>
        <strain evidence="2">KCTC 42217</strain>
    </source>
</reference>
<comment type="caution">
    <text evidence="1">The sequence shown here is derived from an EMBL/GenBank/DDBJ whole genome shotgun (WGS) entry which is preliminary data.</text>
</comment>
<organism evidence="1 2">
    <name type="scientific">Paradesertivirga mongoliensis</name>
    <dbReference type="NCBI Taxonomy" id="2100740"/>
    <lineage>
        <taxon>Bacteria</taxon>
        <taxon>Pseudomonadati</taxon>
        <taxon>Bacteroidota</taxon>
        <taxon>Sphingobacteriia</taxon>
        <taxon>Sphingobacteriales</taxon>
        <taxon>Sphingobacteriaceae</taxon>
        <taxon>Paradesertivirga</taxon>
    </lineage>
</organism>
<keyword evidence="2" id="KW-1185">Reference proteome</keyword>
<sequence length="76" mass="8722">MEKYDLQVLLSDGSFADFEVQTEREAKTYDILKKGELIASFKPTKDGGWELETNPGNIDQDLEHRITQQLNGYRVS</sequence>
<dbReference type="RefSeq" id="WP_255899961.1">
    <property type="nucleotide sequence ID" value="NZ_JAFMZO010000001.1"/>
</dbReference>
<dbReference type="Proteomes" id="UP001597387">
    <property type="component" value="Unassembled WGS sequence"/>
</dbReference>